<name>A0ACA9MGP4_9GLOM</name>
<sequence>IVIIEPQFFIQYVTIANQQYNLPQINLIEKVLEVWLDKFDNIGHPKQRKLNAMAFATIITTTNPIILGYLQQFIGIWCDVLSEVRESGGGDTLVYWREEYSIESDERDDTPETKRKRALLQRDPIHTTNLIQYIRTKIAECEAINGGSQLFNQNYIRTVDSTLLDQLNVVGHPNNLYLPSYTCQSDTFYTKTPVHDPSTAISSIYTSIFNTKTCYSGLLIIGWTDRDIVSQLLEDWHKGGSGYQSSLIHMYGKKQDLYISSIEDNICKIEVYQDSQLKQAVEGASSNDVWKNFSISKYIGIQLFSLDYAVT</sequence>
<evidence type="ECO:0000313" key="1">
    <source>
        <dbReference type="EMBL" id="CAG8587839.1"/>
    </source>
</evidence>
<dbReference type="EMBL" id="CAJVPW010007967">
    <property type="protein sequence ID" value="CAG8587839.1"/>
    <property type="molecule type" value="Genomic_DNA"/>
</dbReference>
<reference evidence="1" key="1">
    <citation type="submission" date="2021-06" db="EMBL/GenBank/DDBJ databases">
        <authorList>
            <person name="Kallberg Y."/>
            <person name="Tangrot J."/>
            <person name="Rosling A."/>
        </authorList>
    </citation>
    <scope>NUCLEOTIDE SEQUENCE</scope>
    <source>
        <strain evidence="1">28 12/20/2015</strain>
    </source>
</reference>
<comment type="caution">
    <text evidence="1">The sequence shown here is derived from an EMBL/GenBank/DDBJ whole genome shotgun (WGS) entry which is preliminary data.</text>
</comment>
<organism evidence="1 2">
    <name type="scientific">Cetraspora pellucida</name>
    <dbReference type="NCBI Taxonomy" id="1433469"/>
    <lineage>
        <taxon>Eukaryota</taxon>
        <taxon>Fungi</taxon>
        <taxon>Fungi incertae sedis</taxon>
        <taxon>Mucoromycota</taxon>
        <taxon>Glomeromycotina</taxon>
        <taxon>Glomeromycetes</taxon>
        <taxon>Diversisporales</taxon>
        <taxon>Gigasporaceae</taxon>
        <taxon>Cetraspora</taxon>
    </lineage>
</organism>
<accession>A0ACA9MGP4</accession>
<dbReference type="Proteomes" id="UP000789366">
    <property type="component" value="Unassembled WGS sequence"/>
</dbReference>
<gene>
    <name evidence="1" type="ORF">SPELUC_LOCUS6632</name>
</gene>
<feature type="non-terminal residue" evidence="1">
    <location>
        <position position="1"/>
    </location>
</feature>
<protein>
    <submittedName>
        <fullName evidence="1">13785_t:CDS:1</fullName>
    </submittedName>
</protein>
<proteinExistence type="predicted"/>
<keyword evidence="2" id="KW-1185">Reference proteome</keyword>
<evidence type="ECO:0000313" key="2">
    <source>
        <dbReference type="Proteomes" id="UP000789366"/>
    </source>
</evidence>